<dbReference type="GO" id="GO:0005524">
    <property type="term" value="F:ATP binding"/>
    <property type="evidence" value="ECO:0007669"/>
    <property type="project" value="UniProtKB-UniRule"/>
</dbReference>
<dbReference type="OrthoDB" id="248923at2759"/>
<evidence type="ECO:0000256" key="11">
    <source>
        <dbReference type="ARBA" id="ARBA00048679"/>
    </source>
</evidence>
<feature type="region of interest" description="Disordered" evidence="13">
    <location>
        <begin position="236"/>
        <end position="258"/>
    </location>
</feature>
<evidence type="ECO:0000256" key="1">
    <source>
        <dbReference type="ARBA" id="ARBA00004496"/>
    </source>
</evidence>
<evidence type="ECO:0000256" key="6">
    <source>
        <dbReference type="ARBA" id="ARBA00022679"/>
    </source>
</evidence>
<dbReference type="InterPro" id="IPR017441">
    <property type="entry name" value="Protein_kinase_ATP_BS"/>
</dbReference>
<dbReference type="GeneID" id="13882232"/>
<dbReference type="InterPro" id="IPR000095">
    <property type="entry name" value="CRIB_dom"/>
</dbReference>
<keyword evidence="6" id="KW-0808">Transferase</keyword>
<dbReference type="EMBL" id="HE650824">
    <property type="protein sequence ID" value="CCF57987.1"/>
    <property type="molecule type" value="Genomic_DNA"/>
</dbReference>
<accession>H2AUD7</accession>
<evidence type="ECO:0000256" key="12">
    <source>
        <dbReference type="PROSITE-ProRule" id="PRU10141"/>
    </source>
</evidence>
<comment type="subcellular location">
    <subcellularLocation>
        <location evidence="1">Cytoplasm</location>
    </subcellularLocation>
</comment>
<keyword evidence="7 12" id="KW-0547">Nucleotide-binding</keyword>
<dbReference type="InterPro" id="IPR008271">
    <property type="entry name" value="Ser/Thr_kinase_AS"/>
</dbReference>
<dbReference type="Pfam" id="PF00786">
    <property type="entry name" value="PBD"/>
    <property type="match status" value="1"/>
</dbReference>
<proteinExistence type="inferred from homology"/>
<dbReference type="GO" id="GO:0004674">
    <property type="term" value="F:protein serine/threonine kinase activity"/>
    <property type="evidence" value="ECO:0007669"/>
    <property type="project" value="UniProtKB-KW"/>
</dbReference>
<sequence length="798" mass="88236">MSDSELFGFDSKICVDIPKSVHDTIQEMETETTAEETSANSHVSSMSNQLDDDTSSFSIGGYASMDPAIQAVISVDKDDQKITANPVKLDDPIQFTRISSSSAISKISSDSSVDGFSNFQPSSDDYNDNNENRTPMYNNTIENSLSIDNTDSTVRNSHLDQHNNTILTITPSTTDSIFNSTELSNSLQQSSSLRYFDSNSSPNNNHASVLIHPLAKSTISHTPAILETGSLSKPFPKILSTSPTKPVSPKHSTPSLPKKHILLSPTKVKAEKKKSGSSFKGAFSSFVQNFKKLDTAPANLDTSFSISTPYNAKHLHHVGVNSKTGEYVGLPEEWKKILISNGISKSEQEQNMQAVVNVFRFYQDVTDQKPGDKVIETYFTKKSSFSIKDEESSHYLHKQFIESTPKLSSNAFIPSRRAPKPPIASQPRSEQKTSQANVSQSSQGIQTSKSNHETSSSQSSPTSSSPTHKNNRTSSNNEVILRERASEEKRKEKELRKRMFMKRIDEICSPEDPTKQYANLTKIGQGASGGVYTANQVKSNELVAIKQMDLEKQPKKELILNEIIVMKESRHNNVVNFINAHLSKGNLWIVMEYMEGGSLTDVVTHCLLSEGQIGAVCRETLEGLKFLHSKGVIHRDIKSDNVLLSMKGDIKLTDFGFCAQINDIDLNRTTMVGTPYWMAPEVVSRKEYGPKVDIWSLGIMIIEMIEGEPPYLNEAPLKALYLIATNGTPKLKEPENLSDVFSNFLDRCLRVEPEERASAIELLADEFVVACAEPTISLAPLVRLSLANKLSEGGSESR</sequence>
<dbReference type="Gene3D" id="3.90.810.10">
    <property type="entry name" value="CRIB domain"/>
    <property type="match status" value="1"/>
</dbReference>
<dbReference type="PANTHER" id="PTHR45832">
    <property type="entry name" value="SERINE/THREONINE-PROTEIN KINASE SAMKA-RELATED-RELATED"/>
    <property type="match status" value="1"/>
</dbReference>
<dbReference type="SMART" id="SM00285">
    <property type="entry name" value="PBD"/>
    <property type="match status" value="1"/>
</dbReference>
<keyword evidence="5" id="KW-0723">Serine/threonine-protein kinase</keyword>
<reference evidence="16 17" key="1">
    <citation type="journal article" date="2011" name="Proc. Natl. Acad. Sci. U.S.A.">
        <title>Evolutionary erosion of yeast sex chromosomes by mating-type switching accidents.</title>
        <authorList>
            <person name="Gordon J.L."/>
            <person name="Armisen D."/>
            <person name="Proux-Wera E."/>
            <person name="Oheigeartaigh S.S."/>
            <person name="Byrne K.P."/>
            <person name="Wolfe K.H."/>
        </authorList>
    </citation>
    <scope>NUCLEOTIDE SEQUENCE [LARGE SCALE GENOMIC DNA]</scope>
    <source>
        <strain evidence="17">ATCC 22294 / BCRC 22015 / CBS 2517 / CECT 1963 / NBRC 1671 / NRRL Y-8276</strain>
    </source>
</reference>
<dbReference type="EC" id="2.7.11.1" evidence="3"/>
<protein>
    <recommendedName>
        <fullName evidence="3">non-specific serine/threonine protein kinase</fullName>
        <ecNumber evidence="3">2.7.11.1</ecNumber>
    </recommendedName>
</protein>
<dbReference type="KEGG" id="kaf:KAFR_0D03390"/>
<dbReference type="RefSeq" id="XP_003957122.1">
    <property type="nucleotide sequence ID" value="XM_003957073.1"/>
</dbReference>
<dbReference type="PROSITE" id="PS50011">
    <property type="entry name" value="PROTEIN_KINASE_DOM"/>
    <property type="match status" value="1"/>
</dbReference>
<keyword evidence="17" id="KW-1185">Reference proteome</keyword>
<dbReference type="InterPro" id="IPR011009">
    <property type="entry name" value="Kinase-like_dom_sf"/>
</dbReference>
<feature type="compositionally biased region" description="Polar residues" evidence="13">
    <location>
        <begin position="114"/>
        <end position="124"/>
    </location>
</feature>
<dbReference type="PROSITE" id="PS50108">
    <property type="entry name" value="CRIB"/>
    <property type="match status" value="1"/>
</dbReference>
<dbReference type="SMART" id="SM00220">
    <property type="entry name" value="S_TKc"/>
    <property type="match status" value="1"/>
</dbReference>
<keyword evidence="8" id="KW-0418">Kinase</keyword>
<dbReference type="CDD" id="cd01093">
    <property type="entry name" value="CRIB_PAK_like"/>
    <property type="match status" value="1"/>
</dbReference>
<dbReference type="AlphaFoldDB" id="H2AUD7"/>
<dbReference type="InterPro" id="IPR051931">
    <property type="entry name" value="PAK3-like"/>
</dbReference>
<evidence type="ECO:0000313" key="16">
    <source>
        <dbReference type="EMBL" id="CCF57987.1"/>
    </source>
</evidence>
<feature type="region of interest" description="Disordered" evidence="13">
    <location>
        <begin position="407"/>
        <end position="493"/>
    </location>
</feature>
<dbReference type="STRING" id="1071382.H2AUD7"/>
<feature type="region of interest" description="Disordered" evidence="13">
    <location>
        <begin position="28"/>
        <end position="52"/>
    </location>
</feature>
<dbReference type="FunFam" id="3.30.200.20:FF:000705">
    <property type="entry name" value="Non-specific serine/threonine protein kinase"/>
    <property type="match status" value="1"/>
</dbReference>
<feature type="binding site" evidence="12">
    <location>
        <position position="546"/>
    </location>
    <ligand>
        <name>ATP</name>
        <dbReference type="ChEBI" id="CHEBI:30616"/>
    </ligand>
</feature>
<keyword evidence="4" id="KW-0963">Cytoplasm</keyword>
<evidence type="ECO:0000256" key="4">
    <source>
        <dbReference type="ARBA" id="ARBA00022490"/>
    </source>
</evidence>
<dbReference type="FunFam" id="1.10.510.10:FF:000011">
    <property type="entry name" value="Non-specific serine/threonine protein kinase"/>
    <property type="match status" value="1"/>
</dbReference>
<dbReference type="InterPro" id="IPR033923">
    <property type="entry name" value="PAK_BD"/>
</dbReference>
<dbReference type="PROSITE" id="PS00108">
    <property type="entry name" value="PROTEIN_KINASE_ST"/>
    <property type="match status" value="1"/>
</dbReference>
<evidence type="ECO:0000256" key="2">
    <source>
        <dbReference type="ARBA" id="ARBA00008874"/>
    </source>
</evidence>
<dbReference type="Gene3D" id="3.30.200.20">
    <property type="entry name" value="Phosphorylase Kinase, domain 1"/>
    <property type="match status" value="1"/>
</dbReference>
<comment type="similarity">
    <text evidence="2">Belongs to the protein kinase superfamily. STE Ser/Thr protein kinase family. STE20 subfamily.</text>
</comment>
<evidence type="ECO:0000256" key="10">
    <source>
        <dbReference type="ARBA" id="ARBA00047899"/>
    </source>
</evidence>
<evidence type="ECO:0000259" key="15">
    <source>
        <dbReference type="PROSITE" id="PS50108"/>
    </source>
</evidence>
<dbReference type="HOGENOM" id="CLU_000288_26_3_1"/>
<dbReference type="Gene3D" id="1.10.510.10">
    <property type="entry name" value="Transferase(Phosphotransferase) domain 1"/>
    <property type="match status" value="1"/>
</dbReference>
<feature type="domain" description="CRIB" evidence="15">
    <location>
        <begin position="306"/>
        <end position="319"/>
    </location>
</feature>
<dbReference type="eggNOG" id="KOG0578">
    <property type="taxonomic scope" value="Eukaryota"/>
</dbReference>
<feature type="compositionally biased region" description="Basic and acidic residues" evidence="13">
    <location>
        <begin position="480"/>
        <end position="493"/>
    </location>
</feature>
<feature type="domain" description="Protein kinase" evidence="14">
    <location>
        <begin position="517"/>
        <end position="768"/>
    </location>
</feature>
<dbReference type="GO" id="GO:0106310">
    <property type="term" value="F:protein serine kinase activity"/>
    <property type="evidence" value="ECO:0007669"/>
    <property type="project" value="RHEA"/>
</dbReference>
<feature type="compositionally biased region" description="Polar residues" evidence="13">
    <location>
        <begin position="426"/>
        <end position="445"/>
    </location>
</feature>
<evidence type="ECO:0000256" key="5">
    <source>
        <dbReference type="ARBA" id="ARBA00022527"/>
    </source>
</evidence>
<comment type="catalytic activity">
    <reaction evidence="11">
        <text>L-seryl-[protein] + ATP = O-phospho-L-seryl-[protein] + ADP + H(+)</text>
        <dbReference type="Rhea" id="RHEA:17989"/>
        <dbReference type="Rhea" id="RHEA-COMP:9863"/>
        <dbReference type="Rhea" id="RHEA-COMP:11604"/>
        <dbReference type="ChEBI" id="CHEBI:15378"/>
        <dbReference type="ChEBI" id="CHEBI:29999"/>
        <dbReference type="ChEBI" id="CHEBI:30616"/>
        <dbReference type="ChEBI" id="CHEBI:83421"/>
        <dbReference type="ChEBI" id="CHEBI:456216"/>
        <dbReference type="EC" id="2.7.11.1"/>
    </reaction>
</comment>
<gene>
    <name evidence="16" type="primary">KAFR0D03390</name>
    <name evidence="16" type="ORF">KAFR_0D03390</name>
</gene>
<evidence type="ECO:0000313" key="17">
    <source>
        <dbReference type="Proteomes" id="UP000005220"/>
    </source>
</evidence>
<feature type="compositionally biased region" description="Polar residues" evidence="13">
    <location>
        <begin position="38"/>
        <end position="49"/>
    </location>
</feature>
<evidence type="ECO:0000259" key="14">
    <source>
        <dbReference type="PROSITE" id="PS50011"/>
    </source>
</evidence>
<evidence type="ECO:0000256" key="3">
    <source>
        <dbReference type="ARBA" id="ARBA00012513"/>
    </source>
</evidence>
<evidence type="ECO:0000256" key="9">
    <source>
        <dbReference type="ARBA" id="ARBA00022840"/>
    </source>
</evidence>
<evidence type="ECO:0000256" key="7">
    <source>
        <dbReference type="ARBA" id="ARBA00022741"/>
    </source>
</evidence>
<comment type="catalytic activity">
    <reaction evidence="10">
        <text>L-threonyl-[protein] + ATP = O-phospho-L-threonyl-[protein] + ADP + H(+)</text>
        <dbReference type="Rhea" id="RHEA:46608"/>
        <dbReference type="Rhea" id="RHEA-COMP:11060"/>
        <dbReference type="Rhea" id="RHEA-COMP:11605"/>
        <dbReference type="ChEBI" id="CHEBI:15378"/>
        <dbReference type="ChEBI" id="CHEBI:30013"/>
        <dbReference type="ChEBI" id="CHEBI:30616"/>
        <dbReference type="ChEBI" id="CHEBI:61977"/>
        <dbReference type="ChEBI" id="CHEBI:456216"/>
        <dbReference type="EC" id="2.7.11.1"/>
    </reaction>
</comment>
<dbReference type="GO" id="GO:0005737">
    <property type="term" value="C:cytoplasm"/>
    <property type="evidence" value="ECO:0007669"/>
    <property type="project" value="UniProtKB-SubCell"/>
</dbReference>
<evidence type="ECO:0000256" key="8">
    <source>
        <dbReference type="ARBA" id="ARBA00022777"/>
    </source>
</evidence>
<feature type="compositionally biased region" description="Low complexity" evidence="13">
    <location>
        <begin position="446"/>
        <end position="468"/>
    </location>
</feature>
<organism evidence="16 17">
    <name type="scientific">Kazachstania africana (strain ATCC 22294 / BCRC 22015 / CBS 2517 / CECT 1963 / NBRC 1671 / NRRL Y-8276)</name>
    <name type="common">Yeast</name>
    <name type="synonym">Kluyveromyces africanus</name>
    <dbReference type="NCBI Taxonomy" id="1071382"/>
    <lineage>
        <taxon>Eukaryota</taxon>
        <taxon>Fungi</taxon>
        <taxon>Dikarya</taxon>
        <taxon>Ascomycota</taxon>
        <taxon>Saccharomycotina</taxon>
        <taxon>Saccharomycetes</taxon>
        <taxon>Saccharomycetales</taxon>
        <taxon>Saccharomycetaceae</taxon>
        <taxon>Kazachstania</taxon>
    </lineage>
</organism>
<feature type="region of interest" description="Disordered" evidence="13">
    <location>
        <begin position="107"/>
        <end position="138"/>
    </location>
</feature>
<dbReference type="Pfam" id="PF00069">
    <property type="entry name" value="Pkinase"/>
    <property type="match status" value="1"/>
</dbReference>
<evidence type="ECO:0000256" key="13">
    <source>
        <dbReference type="SAM" id="MobiDB-lite"/>
    </source>
</evidence>
<name>H2AUD7_KAZAF</name>
<dbReference type="Proteomes" id="UP000005220">
    <property type="component" value="Chromosome 4"/>
</dbReference>
<dbReference type="CDD" id="cd06614">
    <property type="entry name" value="STKc_PAK"/>
    <property type="match status" value="1"/>
</dbReference>
<dbReference type="InParanoid" id="H2AUD7"/>
<dbReference type="PANTHER" id="PTHR45832:SF22">
    <property type="entry name" value="SERINE_THREONINE-PROTEIN KINASE SAMKA-RELATED"/>
    <property type="match status" value="1"/>
</dbReference>
<dbReference type="SUPFAM" id="SSF56112">
    <property type="entry name" value="Protein kinase-like (PK-like)"/>
    <property type="match status" value="1"/>
</dbReference>
<dbReference type="InterPro" id="IPR036936">
    <property type="entry name" value="CRIB_dom_sf"/>
</dbReference>
<dbReference type="InterPro" id="IPR000719">
    <property type="entry name" value="Prot_kinase_dom"/>
</dbReference>
<feature type="compositionally biased region" description="Polar residues" evidence="13">
    <location>
        <begin position="239"/>
        <end position="255"/>
    </location>
</feature>
<dbReference type="PROSITE" id="PS00107">
    <property type="entry name" value="PROTEIN_KINASE_ATP"/>
    <property type="match status" value="1"/>
</dbReference>
<keyword evidence="9 12" id="KW-0067">ATP-binding</keyword>